<comment type="caution">
    <text evidence="5">The sequence shown here is derived from an EMBL/GenBank/DDBJ whole genome shotgun (WGS) entry which is preliminary data.</text>
</comment>
<dbReference type="InterPro" id="IPR009057">
    <property type="entry name" value="Homeodomain-like_sf"/>
</dbReference>
<dbReference type="PANTHER" id="PTHR19303">
    <property type="entry name" value="TRANSPOSON"/>
    <property type="match status" value="1"/>
</dbReference>
<dbReference type="Gene3D" id="1.10.10.60">
    <property type="entry name" value="Homeodomain-like"/>
    <property type="match status" value="1"/>
</dbReference>
<proteinExistence type="predicted"/>
<evidence type="ECO:0008006" key="7">
    <source>
        <dbReference type="Google" id="ProtNLM"/>
    </source>
</evidence>
<sequence length="557" mass="63384">MAVRSQLKTAFQVHQELSLEAAIHEVKNGQSQASAAKIYRISRTTLRNRLQNSTPSSVGAPTKFASHEEDRLAEFFLACSDQGVPLNRYHCLQIFSEVAIELGMQSTTFNDAFFNRFISRHPDVSLRITHASNRKKDREWTTELCEEYISRLRSLFDRGFLERPEQVWNLDETAFDTSEMYDRVVARKGVNQIPSQFDGNEKQCVTILPCGNAAGVQLKFMALYAGKVHVQSRLDDTFGLCYHAVNSSGYMDTVHFANYIRKEVFPAINELKSVIFLDGHYSHVNNLRLIRYCKQFFEESGNQVEIFCLPSGQTSHLQPFDVSAFGGVKKKWKMNLRDRKLVKGGRVTKDNLLSHVVKLWYRTEGCTERYAFNVGQSLQSGFAKTGLFPFSPEVIRQTVKLHHDPQIIERGIRREIQQDFGPLINILKDQYNISAEKDLEDIKEFIQLKQKGITPGAVLANVMQKDLFGEAPKKQRRQVNRQLNTEPGALITGPEFVAELEKEDEKKKAEKAAVEAKRKAAAEKKKKNATKEKDESPTASKRKASNVKSLTIKKARV</sequence>
<dbReference type="GO" id="GO:0003677">
    <property type="term" value="F:DNA binding"/>
    <property type="evidence" value="ECO:0007669"/>
    <property type="project" value="InterPro"/>
</dbReference>
<dbReference type="AlphaFoldDB" id="A0A1D1UZ63"/>
<keyword evidence="6" id="KW-1185">Reference proteome</keyword>
<feature type="compositionally biased region" description="Basic and acidic residues" evidence="2">
    <location>
        <begin position="502"/>
        <end position="536"/>
    </location>
</feature>
<dbReference type="Proteomes" id="UP000186922">
    <property type="component" value="Unassembled WGS sequence"/>
</dbReference>
<evidence type="ECO:0000313" key="5">
    <source>
        <dbReference type="EMBL" id="GAU93900.1"/>
    </source>
</evidence>
<dbReference type="PANTHER" id="PTHR19303:SF74">
    <property type="entry name" value="POGO TRANSPOSABLE ELEMENT WITH KRAB DOMAIN"/>
    <property type="match status" value="1"/>
</dbReference>
<dbReference type="EMBL" id="BDGG01000002">
    <property type="protein sequence ID" value="GAU93900.1"/>
    <property type="molecule type" value="Genomic_DNA"/>
</dbReference>
<feature type="domain" description="HTH psq-type" evidence="4">
    <location>
        <begin position="19"/>
        <end position="55"/>
    </location>
</feature>
<feature type="compositionally biased region" description="Basic residues" evidence="2">
    <location>
        <begin position="540"/>
        <end position="557"/>
    </location>
</feature>
<feature type="domain" description="DDE-1" evidence="3">
    <location>
        <begin position="203"/>
        <end position="337"/>
    </location>
</feature>
<comment type="subcellular location">
    <subcellularLocation>
        <location evidence="1">Nucleus</location>
    </subcellularLocation>
</comment>
<dbReference type="SUPFAM" id="SSF46689">
    <property type="entry name" value="Homeodomain-like"/>
    <property type="match status" value="1"/>
</dbReference>
<dbReference type="InterPro" id="IPR004875">
    <property type="entry name" value="DDE_SF_endonuclease_dom"/>
</dbReference>
<dbReference type="Pfam" id="PF03184">
    <property type="entry name" value="DDE_1"/>
    <property type="match status" value="1"/>
</dbReference>
<dbReference type="Pfam" id="PF05225">
    <property type="entry name" value="HTH_psq"/>
    <property type="match status" value="1"/>
</dbReference>
<feature type="region of interest" description="Disordered" evidence="2">
    <location>
        <begin position="502"/>
        <end position="557"/>
    </location>
</feature>
<evidence type="ECO:0000256" key="2">
    <source>
        <dbReference type="SAM" id="MobiDB-lite"/>
    </source>
</evidence>
<dbReference type="OrthoDB" id="71166at2759"/>
<organism evidence="5 6">
    <name type="scientific">Ramazzottius varieornatus</name>
    <name type="common">Water bear</name>
    <name type="synonym">Tardigrade</name>
    <dbReference type="NCBI Taxonomy" id="947166"/>
    <lineage>
        <taxon>Eukaryota</taxon>
        <taxon>Metazoa</taxon>
        <taxon>Ecdysozoa</taxon>
        <taxon>Tardigrada</taxon>
        <taxon>Eutardigrada</taxon>
        <taxon>Parachela</taxon>
        <taxon>Hypsibioidea</taxon>
        <taxon>Ramazzottiidae</taxon>
        <taxon>Ramazzottius</taxon>
    </lineage>
</organism>
<evidence type="ECO:0000313" key="6">
    <source>
        <dbReference type="Proteomes" id="UP000186922"/>
    </source>
</evidence>
<accession>A0A1D1UZ63</accession>
<evidence type="ECO:0000256" key="1">
    <source>
        <dbReference type="ARBA" id="ARBA00004123"/>
    </source>
</evidence>
<dbReference type="GO" id="GO:0005634">
    <property type="term" value="C:nucleus"/>
    <property type="evidence" value="ECO:0007669"/>
    <property type="project" value="UniProtKB-SubCell"/>
</dbReference>
<reference evidence="5 6" key="1">
    <citation type="journal article" date="2016" name="Nat. Commun.">
        <title>Extremotolerant tardigrade genome and improved radiotolerance of human cultured cells by tardigrade-unique protein.</title>
        <authorList>
            <person name="Hashimoto T."/>
            <person name="Horikawa D.D."/>
            <person name="Saito Y."/>
            <person name="Kuwahara H."/>
            <person name="Kozuka-Hata H."/>
            <person name="Shin-I T."/>
            <person name="Minakuchi Y."/>
            <person name="Ohishi K."/>
            <person name="Motoyama A."/>
            <person name="Aizu T."/>
            <person name="Enomoto A."/>
            <person name="Kondo K."/>
            <person name="Tanaka S."/>
            <person name="Hara Y."/>
            <person name="Koshikawa S."/>
            <person name="Sagara H."/>
            <person name="Miura T."/>
            <person name="Yokobori S."/>
            <person name="Miyagawa K."/>
            <person name="Suzuki Y."/>
            <person name="Kubo T."/>
            <person name="Oyama M."/>
            <person name="Kohara Y."/>
            <person name="Fujiyama A."/>
            <person name="Arakawa K."/>
            <person name="Katayama T."/>
            <person name="Toyoda A."/>
            <person name="Kunieda T."/>
        </authorList>
    </citation>
    <scope>NUCLEOTIDE SEQUENCE [LARGE SCALE GENOMIC DNA]</scope>
    <source>
        <strain evidence="5 6">YOKOZUNA-1</strain>
    </source>
</reference>
<evidence type="ECO:0000259" key="3">
    <source>
        <dbReference type="Pfam" id="PF03184"/>
    </source>
</evidence>
<gene>
    <name evidence="5" type="primary">RvY_05763-1</name>
    <name evidence="5" type="synonym">RvY_05763.1</name>
    <name evidence="5" type="ORF">RvY_05763</name>
</gene>
<protein>
    <recommendedName>
        <fullName evidence="7">HTH psq-type domain-containing protein</fullName>
    </recommendedName>
</protein>
<dbReference type="InterPro" id="IPR007889">
    <property type="entry name" value="HTH_Psq"/>
</dbReference>
<name>A0A1D1UZ63_RAMVA</name>
<dbReference type="InterPro" id="IPR050863">
    <property type="entry name" value="CenT-Element_Derived"/>
</dbReference>
<evidence type="ECO:0000259" key="4">
    <source>
        <dbReference type="Pfam" id="PF05225"/>
    </source>
</evidence>